<evidence type="ECO:0000313" key="3">
    <source>
        <dbReference type="Proteomes" id="UP001151295"/>
    </source>
</evidence>
<evidence type="ECO:0000313" key="2">
    <source>
        <dbReference type="EMBL" id="KAJ1988787.1"/>
    </source>
</evidence>
<organism evidence="2 3">
    <name type="scientific">Coemansia umbellata</name>
    <dbReference type="NCBI Taxonomy" id="1424467"/>
    <lineage>
        <taxon>Eukaryota</taxon>
        <taxon>Fungi</taxon>
        <taxon>Fungi incertae sedis</taxon>
        <taxon>Zoopagomycota</taxon>
        <taxon>Kickxellomycotina</taxon>
        <taxon>Kickxellomycetes</taxon>
        <taxon>Kickxellales</taxon>
        <taxon>Kickxellaceae</taxon>
        <taxon>Coemansia</taxon>
    </lineage>
</organism>
<dbReference type="EMBL" id="JANBQD010000085">
    <property type="protein sequence ID" value="KAJ1988787.1"/>
    <property type="molecule type" value="Genomic_DNA"/>
</dbReference>
<comment type="caution">
    <text evidence="2">The sequence shown here is derived from an EMBL/GenBank/DDBJ whole genome shotgun (WGS) entry which is preliminary data.</text>
</comment>
<dbReference type="SUPFAM" id="SSF81606">
    <property type="entry name" value="PP2C-like"/>
    <property type="match status" value="1"/>
</dbReference>
<dbReference type="Gene3D" id="3.60.40.10">
    <property type="entry name" value="PPM-type phosphatase domain"/>
    <property type="match status" value="1"/>
</dbReference>
<proteinExistence type="predicted"/>
<accession>A0ABQ8PGT9</accession>
<dbReference type="InterPro" id="IPR001932">
    <property type="entry name" value="PPM-type_phosphatase-like_dom"/>
</dbReference>
<name>A0ABQ8PGT9_9FUNG</name>
<dbReference type="InterPro" id="IPR036457">
    <property type="entry name" value="PPM-type-like_dom_sf"/>
</dbReference>
<gene>
    <name evidence="2" type="ORF">EDC05_005078</name>
</gene>
<dbReference type="Pfam" id="PF00481">
    <property type="entry name" value="PP2C"/>
    <property type="match status" value="1"/>
</dbReference>
<reference evidence="2" key="1">
    <citation type="submission" date="2022-07" db="EMBL/GenBank/DDBJ databases">
        <title>Phylogenomic reconstructions and comparative analyses of Kickxellomycotina fungi.</title>
        <authorList>
            <person name="Reynolds N.K."/>
            <person name="Stajich J.E."/>
            <person name="Barry K."/>
            <person name="Grigoriev I.V."/>
            <person name="Crous P."/>
            <person name="Smith M.E."/>
        </authorList>
    </citation>
    <scope>NUCLEOTIDE SEQUENCE</scope>
    <source>
        <strain evidence="2">BCRC 34882</strain>
    </source>
</reference>
<keyword evidence="3" id="KW-1185">Reference proteome</keyword>
<feature type="domain" description="PPM-type phosphatase" evidence="1">
    <location>
        <begin position="36"/>
        <end position="83"/>
    </location>
</feature>
<sequence length="106" mass="11310">MDKPLGSALSRNCGIVAVTDTETNEVVVANAGDDIRPKITCHRLDENDRSIVVALDGLYDQLSNAEAMDIVAHGSVVRGQPEQAGLLMSQDKNVATHLIHLAFSAN</sequence>
<dbReference type="Proteomes" id="UP001151295">
    <property type="component" value="Unassembled WGS sequence"/>
</dbReference>
<evidence type="ECO:0000259" key="1">
    <source>
        <dbReference type="Pfam" id="PF00481"/>
    </source>
</evidence>
<protein>
    <recommendedName>
        <fullName evidence="1">PPM-type phosphatase domain-containing protein</fullName>
    </recommendedName>
</protein>